<feature type="region of interest" description="Disordered" evidence="1">
    <location>
        <begin position="328"/>
        <end position="358"/>
    </location>
</feature>
<name>A0A0G4IC68_9ALVE</name>
<feature type="non-terminal residue" evidence="2">
    <location>
        <position position="557"/>
    </location>
</feature>
<feature type="compositionally biased region" description="Low complexity" evidence="1">
    <location>
        <begin position="348"/>
        <end position="358"/>
    </location>
</feature>
<dbReference type="EMBL" id="CDMZ01005805">
    <property type="protein sequence ID" value="CEM54658.1"/>
    <property type="molecule type" value="Genomic_DNA"/>
</dbReference>
<proteinExistence type="predicted"/>
<feature type="region of interest" description="Disordered" evidence="1">
    <location>
        <begin position="487"/>
        <end position="557"/>
    </location>
</feature>
<reference evidence="2" key="1">
    <citation type="submission" date="2014-11" db="EMBL/GenBank/DDBJ databases">
        <authorList>
            <person name="Otto D Thomas"/>
            <person name="Naeem Raeece"/>
        </authorList>
    </citation>
    <scope>NUCLEOTIDE SEQUENCE</scope>
</reference>
<feature type="compositionally biased region" description="Acidic residues" evidence="1">
    <location>
        <begin position="516"/>
        <end position="529"/>
    </location>
</feature>
<dbReference type="PhylomeDB" id="A0A0G4IC68"/>
<sequence>MYHSTASMSGTEPSWMEAHFMLCEHWNQKRIKDRPWAEKVVMNWQKKRCTKRGTTNEKQEVCEVLFEFYDPRRKNKATINEVLIPEDFLTQLYEFPDNCKIQVIDLHGPSFDFVSQKMTMFLKELCVNTTGMLPSSVSYLKNTRASKRGFRMDEGSSRYNYANKAIIYTQKEGDETYKVIFRVCPHIMQSQIASAIVYCNPEGAEVFETWGDRLFKDAGAFGEALVKSEVWLTEPPRNPDGGARGRIIHPLWRQHGNVYLAYTENTADDKVLGETVAQGLEERLGLQKCAELVKRVQLLPIPPEKKKKSASAAPAAAAAAEVAPAGSAASASSSSSSSSSSHMPPDLPGAAAAAPGHGSAAYGPAAAAAAASPQPSNDAPLSAPPLTLQDRLKALVKDAKWISLGPQVGGGDRPPVSGGDFANWTRLCIAGFYNGFIGSLEKVGEAHRALMQNQLLEEGNSVVIHWPPLRKHKPHTVSERIAVKRWKQKQDSDLSIADSESEPEQQQKPPPSSTESDSDSSSDSESDYDTDGKPKQSDVVEMSSDEPEQTGGGGGRG</sequence>
<organism evidence="2">
    <name type="scientific">Chromera velia CCMP2878</name>
    <dbReference type="NCBI Taxonomy" id="1169474"/>
    <lineage>
        <taxon>Eukaryota</taxon>
        <taxon>Sar</taxon>
        <taxon>Alveolata</taxon>
        <taxon>Colpodellida</taxon>
        <taxon>Chromeraceae</taxon>
        <taxon>Chromera</taxon>
    </lineage>
</organism>
<evidence type="ECO:0000313" key="2">
    <source>
        <dbReference type="EMBL" id="CEM54658.1"/>
    </source>
</evidence>
<accession>A0A0G4IC68</accession>
<feature type="compositionally biased region" description="Low complexity" evidence="1">
    <location>
        <begin position="365"/>
        <end position="380"/>
    </location>
</feature>
<dbReference type="AlphaFoldDB" id="A0A0G4IC68"/>
<gene>
    <name evidence="2" type="ORF">Cvel_12951</name>
</gene>
<feature type="region of interest" description="Disordered" evidence="1">
    <location>
        <begin position="365"/>
        <end position="384"/>
    </location>
</feature>
<feature type="compositionally biased region" description="Low complexity" evidence="1">
    <location>
        <begin position="328"/>
        <end position="341"/>
    </location>
</feature>
<protein>
    <submittedName>
        <fullName evidence="2">Uncharacterized protein</fullName>
    </submittedName>
</protein>
<evidence type="ECO:0000256" key="1">
    <source>
        <dbReference type="SAM" id="MobiDB-lite"/>
    </source>
</evidence>
<dbReference type="VEuPathDB" id="CryptoDB:Cvel_12951"/>